<dbReference type="EC" id="2.7.7.49" evidence="1"/>
<dbReference type="CDD" id="cd01647">
    <property type="entry name" value="RT_LTR"/>
    <property type="match status" value="2"/>
</dbReference>
<keyword evidence="8" id="KW-0378">Hydrolase</keyword>
<evidence type="ECO:0000256" key="15">
    <source>
        <dbReference type="PROSITE-ProRule" id="PRU00047"/>
    </source>
</evidence>
<evidence type="ECO:0000259" key="18">
    <source>
        <dbReference type="PROSITE" id="PS50158"/>
    </source>
</evidence>
<keyword evidence="9" id="KW-0460">Magnesium</keyword>
<feature type="region of interest" description="Disordered" evidence="17">
    <location>
        <begin position="1157"/>
        <end position="1237"/>
    </location>
</feature>
<feature type="region of interest" description="Disordered" evidence="17">
    <location>
        <begin position="85"/>
        <end position="121"/>
    </location>
</feature>
<evidence type="ECO:0000259" key="20">
    <source>
        <dbReference type="PROSITE" id="PS50878"/>
    </source>
</evidence>
<evidence type="ECO:0000256" key="10">
    <source>
        <dbReference type="ARBA" id="ARBA00022884"/>
    </source>
</evidence>
<dbReference type="PANTHER" id="PTHR37984:SF5">
    <property type="entry name" value="PROTEIN NYNRIN-LIKE"/>
    <property type="match status" value="1"/>
</dbReference>
<protein>
    <recommendedName>
        <fullName evidence="1">RNA-directed DNA polymerase</fullName>
        <ecNumber evidence="1">2.7.7.49</ecNumber>
    </recommendedName>
</protein>
<feature type="compositionally biased region" description="Low complexity" evidence="17">
    <location>
        <begin position="19"/>
        <end position="36"/>
    </location>
</feature>
<dbReference type="GO" id="GO:0042575">
    <property type="term" value="C:DNA polymerase complex"/>
    <property type="evidence" value="ECO:0007669"/>
    <property type="project" value="UniProtKB-ARBA"/>
</dbReference>
<dbReference type="Gene3D" id="3.30.70.270">
    <property type="match status" value="2"/>
</dbReference>
<dbReference type="GO" id="GO:0006508">
    <property type="term" value="P:proteolysis"/>
    <property type="evidence" value="ECO:0007669"/>
    <property type="project" value="UniProtKB-KW"/>
</dbReference>
<keyword evidence="3" id="KW-0808">Transferase</keyword>
<evidence type="ECO:0000259" key="21">
    <source>
        <dbReference type="PROSITE" id="PS50994"/>
    </source>
</evidence>
<feature type="compositionally biased region" description="Basic residues" evidence="17">
    <location>
        <begin position="243"/>
        <end position="254"/>
    </location>
</feature>
<dbReference type="GO" id="GO:0004519">
    <property type="term" value="F:endonuclease activity"/>
    <property type="evidence" value="ECO:0007669"/>
    <property type="project" value="UniProtKB-KW"/>
</dbReference>
<dbReference type="InterPro" id="IPR001584">
    <property type="entry name" value="Integrase_cat-core"/>
</dbReference>
<dbReference type="GO" id="GO:0004190">
    <property type="term" value="F:aspartic-type endopeptidase activity"/>
    <property type="evidence" value="ECO:0007669"/>
    <property type="project" value="UniProtKB-KW"/>
</dbReference>
<keyword evidence="13" id="KW-0238">DNA-binding</keyword>
<evidence type="ECO:0000256" key="17">
    <source>
        <dbReference type="SAM" id="MobiDB-lite"/>
    </source>
</evidence>
<dbReference type="CDD" id="cd09274">
    <property type="entry name" value="RNase_HI_RT_Ty3"/>
    <property type="match status" value="2"/>
</dbReference>
<dbReference type="GO" id="GO:0008270">
    <property type="term" value="F:zinc ion binding"/>
    <property type="evidence" value="ECO:0007669"/>
    <property type="project" value="UniProtKB-KW"/>
</dbReference>
<evidence type="ECO:0000256" key="6">
    <source>
        <dbReference type="ARBA" id="ARBA00022750"/>
    </source>
</evidence>
<evidence type="ECO:0000313" key="23">
    <source>
        <dbReference type="Proteomes" id="UP000076858"/>
    </source>
</evidence>
<feature type="domain" description="Reverse transcriptase" evidence="20">
    <location>
        <begin position="1848"/>
        <end position="2082"/>
    </location>
</feature>
<dbReference type="Gene3D" id="3.30.420.10">
    <property type="entry name" value="Ribonuclease H-like superfamily/Ribonuclease H"/>
    <property type="match status" value="1"/>
</dbReference>
<dbReference type="Pfam" id="PF17917">
    <property type="entry name" value="RT_RNaseH"/>
    <property type="match status" value="1"/>
</dbReference>
<dbReference type="Gene3D" id="3.10.10.10">
    <property type="entry name" value="HIV Type 1 Reverse Transcriptase, subunit A, domain 1"/>
    <property type="match status" value="2"/>
</dbReference>
<proteinExistence type="predicted"/>
<feature type="compositionally biased region" description="Basic and acidic residues" evidence="17">
    <location>
        <begin position="164"/>
        <end position="175"/>
    </location>
</feature>
<dbReference type="InterPro" id="IPR000477">
    <property type="entry name" value="RT_dom"/>
</dbReference>
<feature type="compositionally biased region" description="Polar residues" evidence="17">
    <location>
        <begin position="109"/>
        <end position="121"/>
    </location>
</feature>
<dbReference type="Pfam" id="PF13650">
    <property type="entry name" value="Asp_protease_2"/>
    <property type="match status" value="1"/>
</dbReference>
<dbReference type="Proteomes" id="UP000076858">
    <property type="component" value="Unassembled WGS sequence"/>
</dbReference>
<dbReference type="Pfam" id="PF17919">
    <property type="entry name" value="RT_RNaseH_2"/>
    <property type="match status" value="1"/>
</dbReference>
<dbReference type="PROSITE" id="PS50994">
    <property type="entry name" value="INTEGRASE"/>
    <property type="match status" value="1"/>
</dbReference>
<dbReference type="InterPro" id="IPR041577">
    <property type="entry name" value="RT_RNaseH_2"/>
</dbReference>
<keyword evidence="23" id="KW-1185">Reference proteome</keyword>
<dbReference type="GO" id="GO:0003723">
    <property type="term" value="F:RNA binding"/>
    <property type="evidence" value="ECO:0007669"/>
    <property type="project" value="UniProtKB-KW"/>
</dbReference>
<evidence type="ECO:0000313" key="22">
    <source>
        <dbReference type="EMBL" id="KZS03110.1"/>
    </source>
</evidence>
<evidence type="ECO:0000256" key="14">
    <source>
        <dbReference type="ARBA" id="ARBA00023268"/>
    </source>
</evidence>
<feature type="region of interest" description="Disordered" evidence="17">
    <location>
        <begin position="1250"/>
        <end position="1275"/>
    </location>
</feature>
<dbReference type="CDD" id="cd00303">
    <property type="entry name" value="retropepsin_like"/>
    <property type="match status" value="2"/>
</dbReference>
<dbReference type="InterPro" id="IPR001878">
    <property type="entry name" value="Znf_CCHC"/>
</dbReference>
<keyword evidence="15" id="KW-0479">Metal-binding</keyword>
<dbReference type="GO" id="GO:0003677">
    <property type="term" value="F:DNA binding"/>
    <property type="evidence" value="ECO:0007669"/>
    <property type="project" value="UniProtKB-KW"/>
</dbReference>
<dbReference type="InterPro" id="IPR041373">
    <property type="entry name" value="RT_RNaseH"/>
</dbReference>
<dbReference type="InterPro" id="IPR043128">
    <property type="entry name" value="Rev_trsase/Diguanyl_cyclase"/>
</dbReference>
<dbReference type="PROSITE" id="PS00141">
    <property type="entry name" value="ASP_PROTEASE"/>
    <property type="match status" value="1"/>
</dbReference>
<dbReference type="GO" id="GO:0003964">
    <property type="term" value="F:RNA-directed DNA polymerase activity"/>
    <property type="evidence" value="ECO:0007669"/>
    <property type="project" value="UniProtKB-KW"/>
</dbReference>
<dbReference type="OrthoDB" id="6382106at2759"/>
<dbReference type="SUPFAM" id="SSF56672">
    <property type="entry name" value="DNA/RNA polymerases"/>
    <property type="match status" value="2"/>
</dbReference>
<evidence type="ECO:0000256" key="7">
    <source>
        <dbReference type="ARBA" id="ARBA00022759"/>
    </source>
</evidence>
<dbReference type="Gene3D" id="2.40.70.10">
    <property type="entry name" value="Acid Proteases"/>
    <property type="match status" value="2"/>
</dbReference>
<dbReference type="InterPro" id="IPR036875">
    <property type="entry name" value="Znf_CCHC_sf"/>
</dbReference>
<evidence type="ECO:0000256" key="11">
    <source>
        <dbReference type="ARBA" id="ARBA00022908"/>
    </source>
</evidence>
<evidence type="ECO:0000256" key="2">
    <source>
        <dbReference type="ARBA" id="ARBA00022670"/>
    </source>
</evidence>
<dbReference type="InterPro" id="IPR012337">
    <property type="entry name" value="RNaseH-like_sf"/>
</dbReference>
<dbReference type="InterPro" id="IPR050951">
    <property type="entry name" value="Retrovirus_Pol_polyprotein"/>
</dbReference>
<keyword evidence="10" id="KW-0694">RNA-binding</keyword>
<evidence type="ECO:0000256" key="8">
    <source>
        <dbReference type="ARBA" id="ARBA00022801"/>
    </source>
</evidence>
<evidence type="ECO:0000259" key="19">
    <source>
        <dbReference type="PROSITE" id="PS50175"/>
    </source>
</evidence>
<evidence type="ECO:0000256" key="12">
    <source>
        <dbReference type="ARBA" id="ARBA00022918"/>
    </source>
</evidence>
<dbReference type="PANTHER" id="PTHR37984">
    <property type="entry name" value="PROTEIN CBG26694"/>
    <property type="match status" value="1"/>
</dbReference>
<feature type="compositionally biased region" description="Basic and acidic residues" evidence="17">
    <location>
        <begin position="48"/>
        <end position="64"/>
    </location>
</feature>
<dbReference type="PROSITE" id="PS50158">
    <property type="entry name" value="ZF_CCHC"/>
    <property type="match status" value="1"/>
</dbReference>
<dbReference type="FunFam" id="3.10.10.10:FF:000007">
    <property type="entry name" value="Retrovirus-related Pol polyprotein from transposon 17.6-like Protein"/>
    <property type="match status" value="1"/>
</dbReference>
<evidence type="ECO:0000256" key="13">
    <source>
        <dbReference type="ARBA" id="ARBA00023125"/>
    </source>
</evidence>
<dbReference type="SMART" id="SM00343">
    <property type="entry name" value="ZnF_C2HC"/>
    <property type="match status" value="1"/>
</dbReference>
<comment type="caution">
    <text evidence="22">The sequence shown here is derived from an EMBL/GenBank/DDBJ whole genome shotgun (WGS) entry which is preliminary data.</text>
</comment>
<dbReference type="InterPro" id="IPR036397">
    <property type="entry name" value="RNaseH_sf"/>
</dbReference>
<keyword evidence="5" id="KW-0540">Nuclease</keyword>
<feature type="compositionally biased region" description="Basic and acidic residues" evidence="17">
    <location>
        <begin position="98"/>
        <end position="108"/>
    </location>
</feature>
<gene>
    <name evidence="22" type="ORF">APZ42_034223</name>
</gene>
<keyword evidence="15" id="KW-0863">Zinc-finger</keyword>
<feature type="region of interest" description="Disordered" evidence="17">
    <location>
        <begin position="1"/>
        <end position="73"/>
    </location>
</feature>
<name>A0A164KB31_9CRUS</name>
<evidence type="ECO:0000256" key="5">
    <source>
        <dbReference type="ARBA" id="ARBA00022722"/>
    </source>
</evidence>
<sequence length="2287" mass="254418">MSHGKAVTPLARFSTGLQAASAASARSKGRSRGPPGEVSDLTLGQKEPQGEEFKDAQSCKDSRNPEAGGAVTEGAYESVAARKQYKGACEVPVSSVQEKIDEQRRKSYDPNSLGTQGSVTGNREVWQGSAWAEGAADRKRIVSVEADTTGVINRSSGTDSEQPSEVRGDEERGVGLERRSLREGLRPRAFSTPQEAVTVRQGRSGFSVGGSPSRQSLEDLELEWDPFWKRRKTWRNAQCSTTRSRKSSGARQRKTQLSLEARNARPEHWEDQAVQVAGTDDEPAHYREVRGLKTLFLKQFVAPDMAEEVRIDHLFRGLSPALYERLYVLGIKSCEEFLEEARLHADVVKTAYERGYEDARRTREKPAVGAVGLDKVQDLQRQIQELRDELARAGDPSKRKEKEGGKSEWIKKQKKKNLFRCFNCNEEGHIARSCKKEKKERAMKPKKPEGEEAKAACAVIGGDQTMGMTNDDRRPTEEIWIDGRPVDALVDTGAIISVILPSLTSKFKLKIVPWEGPMVVTADGQPMNPRGKVSLTVTNKNAPVEGEALVLKTFGPEFIMGRNLVTLFRELQICFGDPPIVELGAIHMEASSGNKTVRKMTAMVRVTVPKRNDALSKLEGAALFSIVDLQSGYWQVPVAEADKPKTAFVTPDSLYQFRVMPFGLCSAPSTFQRLMDMVLAGLKWTDCLVYMDDVVIFGKDAKEYLKRLGKVLSCFLKTNLKLKMEKCAFGNERVRMLGHVVAYPLTVMEGKGVFRWGEPERNGFGELKAALVKAAQLAHPDYIKNIDVHPDACDYGIGAALTQERNGHPTPICFVSRVLNKSERNYTITEKECLAIVWAQELSGRLERWSLSLQEYDIFIHYKKGSLHEDADALSRYPIQERGEEEQAMAIPVAAIGLNMRSWADGQDRVKQWRWIKQVMIKNGSTQYGGYPLCPKLQELPDPEAGSREEEGADGDNAEARALPDATARQIAKFFVEDVVVRHGFPRELTSDQGNCFTAEVTREVLALLRLSHRMTVPYHQQANGLVERQNKTLATMLAMYAYNTARQESTNHTPFMMVYGREAVIPADLLAATGPSQTKLVGAEDLMKAMMEFREDVKDRLAMVQQRQKTQYDARVSAAPVYEPGDLVLIFRPQRKKGLAAKLLHQYGSQMKKFYVESDEESDSDEEDKRLEHADTDLDVELADTGSEEARAKTEEGMACAKTDMDETPEVDTGLTPDTSTAATAVEPPARREKGRMRRRPLEPIAEMDECLPDGKDSAVPAATESPAGCPTRKKRAPGWMKNMLFFTLVCVVGQMVQADEMRGKYVATEGAVFHPKDDMVRAFDKAITWNFPMEVTPFLEGPAHDLAEIKARAERQRQEFRELERALKGDGTRWKRGLFDGGGQLLNWLFGTATTKDLESVHSRLESFDKKGLEVVHLLQEQATLSNVTMGHLAEHESEISAFMAVAGQMRREQLRKVFNKSWSHLARELLFLQKVTRSVEKANRALVWTADVLHGWQTGLADAAIGRLSPLLCPPNVLAKALNSVRQALPQGWGLTPALQGGNGWRAYQEARVEAGLANGNVRLFIHLPVFELNYALQLYSVFPMPVATSKEESEKYARYREMKLRSRKQGIDEPPQEYFYKIMNLCLQQKTCNEFLSAIELRFEAAELANKREWAVAMMAVEAPKRGVSWADLMEDEEEEKRRPGSPALASGKVKKTEGTTDAMMELLAAIKQLQTKMVALKMKSGTKGKEVGHIPKFCGKKKQKEEGGGTGKAIGMLRADSGKKAGSEGIPLLLKDLGQLVTKEVVVKGEKVEAVIDTGAAVSVITPSTVGLAIHAGGCPSIVMVNGQKAPPLESVEFAVEIAGTIVATKAIVLDMKGIRLLLGNDTLKKFKRRHTGRGGEWVAERSIRESHNTRRAILPPRSLVAFEIEPLSSVLACSVPIEPSASLEKAKGISAGRVLVDRDEGIEESLARLEGAKIFSMMDLENGYWKVPLSKEEKVKTAFITGDGLYQFLVMPMGLCSAPGTFQRMMDLVLAGLRWTSCLVYLDDIIVYANSIEQHLERLRMVLAALQRANLKIKTSKCKFGETELVALGHLIGASGIRPDPEKIRANDGAIGDTGLPQLSAAIRNTSRCLRVRYWSRTTAAARGSGMSVAYASRLITTAKRDYSITEREGLALVWAVKKFRSFVWGYPIRIMPDHHALCWLTSKKELAGRLARWSLFLPEYEIVIVNNIGKLHADADALSRFPVGNVIEESAAVNLVVRGGDREVLIEQQRSEWGFVFEKFERRVTVPRNRQSKRLR</sequence>
<evidence type="ECO:0000256" key="3">
    <source>
        <dbReference type="ARBA" id="ARBA00022679"/>
    </source>
</evidence>
<keyword evidence="11" id="KW-0229">DNA integration</keyword>
<dbReference type="InterPro" id="IPR021109">
    <property type="entry name" value="Peptidase_aspartic_dom_sf"/>
</dbReference>
<feature type="region of interest" description="Disordered" evidence="17">
    <location>
        <begin position="149"/>
        <end position="175"/>
    </location>
</feature>
<dbReference type="SUPFAM" id="SSF57756">
    <property type="entry name" value="Retrovirus zinc finger-like domains"/>
    <property type="match status" value="1"/>
</dbReference>
<organism evidence="22 23">
    <name type="scientific">Daphnia magna</name>
    <dbReference type="NCBI Taxonomy" id="35525"/>
    <lineage>
        <taxon>Eukaryota</taxon>
        <taxon>Metazoa</taxon>
        <taxon>Ecdysozoa</taxon>
        <taxon>Arthropoda</taxon>
        <taxon>Crustacea</taxon>
        <taxon>Branchiopoda</taxon>
        <taxon>Diplostraca</taxon>
        <taxon>Cladocera</taxon>
        <taxon>Anomopoda</taxon>
        <taxon>Daphniidae</taxon>
        <taxon>Daphnia</taxon>
    </lineage>
</organism>
<reference evidence="22 23" key="1">
    <citation type="submission" date="2016-03" db="EMBL/GenBank/DDBJ databases">
        <title>EvidentialGene: Evidence-directed Construction of Genes on Genomes.</title>
        <authorList>
            <person name="Gilbert D.G."/>
            <person name="Choi J.-H."/>
            <person name="Mockaitis K."/>
            <person name="Colbourne J."/>
            <person name="Pfrender M."/>
        </authorList>
    </citation>
    <scope>NUCLEOTIDE SEQUENCE [LARGE SCALE GENOMIC DNA]</scope>
    <source>
        <strain evidence="22 23">Xinb3</strain>
        <tissue evidence="22">Complete organism</tissue>
    </source>
</reference>
<dbReference type="InterPro" id="IPR001995">
    <property type="entry name" value="Peptidase_A2_cat"/>
</dbReference>
<feature type="compositionally biased region" description="Polar residues" evidence="17">
    <location>
        <begin position="150"/>
        <end position="163"/>
    </location>
</feature>
<dbReference type="InterPro" id="IPR043502">
    <property type="entry name" value="DNA/RNA_pol_sf"/>
</dbReference>
<dbReference type="Gene3D" id="4.10.60.10">
    <property type="entry name" value="Zinc finger, CCHC-type"/>
    <property type="match status" value="1"/>
</dbReference>
<feature type="region of interest" description="Disordered" evidence="17">
    <location>
        <begin position="388"/>
        <end position="409"/>
    </location>
</feature>
<dbReference type="PROSITE" id="PS50175">
    <property type="entry name" value="ASP_PROT_RETROV"/>
    <property type="match status" value="1"/>
</dbReference>
<dbReference type="GO" id="GO:0015074">
    <property type="term" value="P:DNA integration"/>
    <property type="evidence" value="ECO:0007669"/>
    <property type="project" value="UniProtKB-KW"/>
</dbReference>
<feature type="compositionally biased region" description="Basic and acidic residues" evidence="17">
    <location>
        <begin position="1168"/>
        <end position="1177"/>
    </location>
</feature>
<evidence type="ECO:0000256" key="1">
    <source>
        <dbReference type="ARBA" id="ARBA00012493"/>
    </source>
</evidence>
<keyword evidence="6" id="KW-0064">Aspartyl protease</keyword>
<feature type="region of interest" description="Disordered" evidence="17">
    <location>
        <begin position="1679"/>
        <end position="1701"/>
    </location>
</feature>
<dbReference type="Pfam" id="PF00078">
    <property type="entry name" value="RVT_1"/>
    <property type="match status" value="2"/>
</dbReference>
<keyword evidence="14" id="KW-0511">Multifunctional enzyme</keyword>
<accession>A0A164KB31</accession>
<feature type="region of interest" description="Disordered" evidence="17">
    <location>
        <begin position="192"/>
        <end position="214"/>
    </location>
</feature>
<evidence type="ECO:0000256" key="4">
    <source>
        <dbReference type="ARBA" id="ARBA00022695"/>
    </source>
</evidence>
<feature type="compositionally biased region" description="Acidic residues" evidence="17">
    <location>
        <begin position="1158"/>
        <end position="1167"/>
    </location>
</feature>
<feature type="domain" description="CCHC-type" evidence="18">
    <location>
        <begin position="420"/>
        <end position="436"/>
    </location>
</feature>
<keyword evidence="16" id="KW-0175">Coiled coil</keyword>
<dbReference type="SUPFAM" id="SSF50630">
    <property type="entry name" value="Acid proteases"/>
    <property type="match status" value="2"/>
</dbReference>
<keyword evidence="2" id="KW-0645">Protease</keyword>
<dbReference type="SUPFAM" id="SSF53098">
    <property type="entry name" value="Ribonuclease H-like"/>
    <property type="match status" value="1"/>
</dbReference>
<evidence type="ECO:0000256" key="16">
    <source>
        <dbReference type="SAM" id="Coils"/>
    </source>
</evidence>
<feature type="domain" description="Reverse transcriptase" evidence="20">
    <location>
        <begin position="532"/>
        <end position="741"/>
    </location>
</feature>
<feature type="region of interest" description="Disordered" evidence="17">
    <location>
        <begin position="238"/>
        <end position="264"/>
    </location>
</feature>
<feature type="domain" description="Peptidase A2" evidence="19">
    <location>
        <begin position="486"/>
        <end position="564"/>
    </location>
</feature>
<dbReference type="InterPro" id="IPR001969">
    <property type="entry name" value="Aspartic_peptidase_AS"/>
</dbReference>
<dbReference type="Pfam" id="PF00098">
    <property type="entry name" value="zf-CCHC"/>
    <property type="match status" value="1"/>
</dbReference>
<evidence type="ECO:0000256" key="9">
    <source>
        <dbReference type="ARBA" id="ARBA00022842"/>
    </source>
</evidence>
<feature type="domain" description="Integrase catalytic" evidence="21">
    <location>
        <begin position="960"/>
        <end position="1086"/>
    </location>
</feature>
<dbReference type="PROSITE" id="PS50878">
    <property type="entry name" value="RT_POL"/>
    <property type="match status" value="2"/>
</dbReference>
<keyword evidence="7" id="KW-0255">Endonuclease</keyword>
<feature type="coiled-coil region" evidence="16">
    <location>
        <begin position="1345"/>
        <end position="1372"/>
    </location>
</feature>
<keyword evidence="12" id="KW-0695">RNA-directed DNA polymerase</keyword>
<keyword evidence="4" id="KW-0548">Nucleotidyltransferase</keyword>
<keyword evidence="15" id="KW-0862">Zinc</keyword>
<dbReference type="EMBL" id="LRGB01003341">
    <property type="protein sequence ID" value="KZS03110.1"/>
    <property type="molecule type" value="Genomic_DNA"/>
</dbReference>